<feature type="transmembrane region" description="Helical" evidence="1">
    <location>
        <begin position="29"/>
        <end position="49"/>
    </location>
</feature>
<evidence type="ECO:0000259" key="2">
    <source>
        <dbReference type="PROSITE" id="PS50930"/>
    </source>
</evidence>
<feature type="transmembrane region" description="Helical" evidence="1">
    <location>
        <begin position="126"/>
        <end position="148"/>
    </location>
</feature>
<dbReference type="PROSITE" id="PS50930">
    <property type="entry name" value="HTH_LYTTR"/>
    <property type="match status" value="1"/>
</dbReference>
<feature type="domain" description="HTH LytTR-type" evidence="2">
    <location>
        <begin position="185"/>
        <end position="294"/>
    </location>
</feature>
<sequence>MRFYINTEHLRNEIEYPGRYKSQNLIKSSGLVFLTLLTFLLVFKPFGIYDPELKMHYFFICFLHAFAPALILFTYFRTLNYFRKLKNHAQWTLLKEYIHIGVLLVFIGTTSFLMRDVLYTNPNNWSWHYLFEEIRNCFVAGIFFYFFLRLSSFYFESKKGSPFVLQFIPLAVKPEKTVLISNLFISTQVKQDDFFLDMDQLLFAKADGNYIELTKSNDLQITTEVKRISLTQFETQVTDYPHLFRCHRTYLVNMFKIEQVSGNSQGYELSFKETSIKIPVSRKQIDNFNNCYQELRNKHIA</sequence>
<keyword evidence="1" id="KW-1133">Transmembrane helix</keyword>
<keyword evidence="1" id="KW-0472">Membrane</keyword>
<reference evidence="3 4" key="1">
    <citation type="journal article" date="2019" name="Environ. Microbiol.">
        <title>Species interactions and distinct microbial communities in high Arctic permafrost affected cryosols are associated with the CH4 and CO2 gas fluxes.</title>
        <authorList>
            <person name="Altshuler I."/>
            <person name="Hamel J."/>
            <person name="Turney S."/>
            <person name="Magnuson E."/>
            <person name="Levesque R."/>
            <person name="Greer C."/>
            <person name="Whyte L.G."/>
        </authorList>
    </citation>
    <scope>NUCLEOTIDE SEQUENCE [LARGE SCALE GENOMIC DNA]</scope>
    <source>
        <strain evidence="3 4">42</strain>
    </source>
</reference>
<accession>A0A502EKA0</accession>
<dbReference type="InterPro" id="IPR007492">
    <property type="entry name" value="LytTR_DNA-bd_dom"/>
</dbReference>
<dbReference type="Proteomes" id="UP000319700">
    <property type="component" value="Unassembled WGS sequence"/>
</dbReference>
<gene>
    <name evidence="3" type="ORF">EAH81_18585</name>
</gene>
<evidence type="ECO:0000256" key="1">
    <source>
        <dbReference type="SAM" id="Phobius"/>
    </source>
</evidence>
<dbReference type="SMART" id="SM00850">
    <property type="entry name" value="LytTR"/>
    <property type="match status" value="1"/>
</dbReference>
<evidence type="ECO:0000313" key="4">
    <source>
        <dbReference type="Proteomes" id="UP000319700"/>
    </source>
</evidence>
<comment type="caution">
    <text evidence="3">The sequence shown here is derived from an EMBL/GenBank/DDBJ whole genome shotgun (WGS) entry which is preliminary data.</text>
</comment>
<protein>
    <submittedName>
        <fullName evidence="3">LytTR family transcriptional regulator</fullName>
    </submittedName>
</protein>
<dbReference type="Gene3D" id="2.40.50.1020">
    <property type="entry name" value="LytTr DNA-binding domain"/>
    <property type="match status" value="1"/>
</dbReference>
<feature type="transmembrane region" description="Helical" evidence="1">
    <location>
        <begin position="55"/>
        <end position="76"/>
    </location>
</feature>
<dbReference type="GO" id="GO:0003677">
    <property type="term" value="F:DNA binding"/>
    <property type="evidence" value="ECO:0007669"/>
    <property type="project" value="InterPro"/>
</dbReference>
<proteinExistence type="predicted"/>
<dbReference type="EMBL" id="RCZH01000013">
    <property type="protein sequence ID" value="TPG37499.1"/>
    <property type="molecule type" value="Genomic_DNA"/>
</dbReference>
<organism evidence="3 4">
    <name type="scientific">Flavobacterium pectinovorum</name>
    <dbReference type="NCBI Taxonomy" id="29533"/>
    <lineage>
        <taxon>Bacteria</taxon>
        <taxon>Pseudomonadati</taxon>
        <taxon>Bacteroidota</taxon>
        <taxon>Flavobacteriia</taxon>
        <taxon>Flavobacteriales</taxon>
        <taxon>Flavobacteriaceae</taxon>
        <taxon>Flavobacterium</taxon>
    </lineage>
</organism>
<dbReference type="OrthoDB" id="1118393at2"/>
<name>A0A502EKA0_9FLAO</name>
<feature type="transmembrane region" description="Helical" evidence="1">
    <location>
        <begin position="97"/>
        <end position="114"/>
    </location>
</feature>
<keyword evidence="4" id="KW-1185">Reference proteome</keyword>
<dbReference type="RefSeq" id="WP_140509804.1">
    <property type="nucleotide sequence ID" value="NZ_RCZH01000013.1"/>
</dbReference>
<dbReference type="Pfam" id="PF04397">
    <property type="entry name" value="LytTR"/>
    <property type="match status" value="1"/>
</dbReference>
<keyword evidence="1" id="KW-0812">Transmembrane</keyword>
<evidence type="ECO:0000313" key="3">
    <source>
        <dbReference type="EMBL" id="TPG37499.1"/>
    </source>
</evidence>
<dbReference type="AlphaFoldDB" id="A0A502EKA0"/>